<keyword evidence="5 9" id="KW-0378">Hydrolase</keyword>
<keyword evidence="6" id="KW-0460">Magnesium</keyword>
<dbReference type="AlphaFoldDB" id="A0A811VIJ2"/>
<evidence type="ECO:0000256" key="6">
    <source>
        <dbReference type="ARBA" id="ARBA00022842"/>
    </source>
</evidence>
<dbReference type="OrthoDB" id="10264738at2759"/>
<keyword evidence="8" id="KW-0464">Manganese</keyword>
<feature type="compositionally biased region" description="Acidic residues" evidence="10">
    <location>
        <begin position="456"/>
        <end position="470"/>
    </location>
</feature>
<evidence type="ECO:0000256" key="2">
    <source>
        <dbReference type="ARBA" id="ARBA00006702"/>
    </source>
</evidence>
<feature type="compositionally biased region" description="Polar residues" evidence="10">
    <location>
        <begin position="360"/>
        <end position="391"/>
    </location>
</feature>
<dbReference type="PROSITE" id="PS51746">
    <property type="entry name" value="PPM_2"/>
    <property type="match status" value="1"/>
</dbReference>
<dbReference type="InterPro" id="IPR015655">
    <property type="entry name" value="PP2C"/>
</dbReference>
<feature type="region of interest" description="Disordered" evidence="10">
    <location>
        <begin position="691"/>
        <end position="802"/>
    </location>
</feature>
<dbReference type="Pfam" id="PF00481">
    <property type="entry name" value="PP2C"/>
    <property type="match status" value="2"/>
</dbReference>
<evidence type="ECO:0000313" key="13">
    <source>
        <dbReference type="Proteomes" id="UP000606786"/>
    </source>
</evidence>
<organism evidence="12 13">
    <name type="scientific">Ceratitis capitata</name>
    <name type="common">Mediterranean fruit fly</name>
    <name type="synonym">Tephritis capitata</name>
    <dbReference type="NCBI Taxonomy" id="7213"/>
    <lineage>
        <taxon>Eukaryota</taxon>
        <taxon>Metazoa</taxon>
        <taxon>Ecdysozoa</taxon>
        <taxon>Arthropoda</taxon>
        <taxon>Hexapoda</taxon>
        <taxon>Insecta</taxon>
        <taxon>Pterygota</taxon>
        <taxon>Neoptera</taxon>
        <taxon>Endopterygota</taxon>
        <taxon>Diptera</taxon>
        <taxon>Brachycera</taxon>
        <taxon>Muscomorpha</taxon>
        <taxon>Tephritoidea</taxon>
        <taxon>Tephritidae</taxon>
        <taxon>Ceratitis</taxon>
        <taxon>Ceratitis</taxon>
    </lineage>
</organism>
<dbReference type="InterPro" id="IPR000222">
    <property type="entry name" value="PP2C_BS"/>
</dbReference>
<dbReference type="InterPro" id="IPR036457">
    <property type="entry name" value="PPM-type-like_dom_sf"/>
</dbReference>
<sequence>MGAYLSEPKTDKVSTDESNDILNVGASSMQGWRNNQEDAHNSILNFDVNTSFFAVYDGHGGAEVATYCADKLPQFLKELAAYKDEAFEKALKEAFLGFDKTLLEPQVVDILKVLAGEKGFDGDDSDAHDDDEDFEDLAELHEESHLPLDEVLEKYKGGPCMPSLKRIKDGSGGAKPQSPYLRGRRAAAVIADATNKAVLDPESKPQGSSTSAAAAAASKSDEAGPSSSHKSSEGASSSKTDGVTSESGPSSSNSGNITKMDTDEPEEDSTVSSSSSSASKPTNNVPTDVENNKSEGNVEKNSSNGPEITPANATASSSQTNNDTCPDSSHTKEVEQNGNVSSSEKKPLKKQNPTGADMDTTVSGSNDSAKRIQNGTIGSTSSSAANKLTAGSATITSTSKESKKLKKPDVSGEDESTDDDADYEENTEERDARHSLVYSSEDEEIEEAENSSVYSSDEEVEEDEEEDEESALANEQFCAEMIEEPGKDSGCTAVVALLNGRDLYVANAGDSRCVVCRNGKAIDMSLDHKPEDEEESSRIIKAGGRVTLDGRVNGGLNLSRAIGDHAYKMNLELPAEDQMISALPDVRKLIITPEDEFMVLACDGIWNYLSSEEVVDFVRQRLQDKSKKISQICEELFDTCLAPNTMGDGTGCDNMTAVIVTFKSKILTMPTKLNPEEVVLIKDVAAKNSSPNVSVHQKEQQQQQCLKRTASPTFEENSNEAENANKNKRLKTEEDTSSKIHAINKTAIETSTSSNSDAAASSSTSEAAAAVASITDQKDCDSNTTASTNDSTDADNSAVSST</sequence>
<accession>A0A811VIJ2</accession>
<comment type="caution">
    <text evidence="12">The sequence shown here is derived from an EMBL/GenBank/DDBJ whole genome shotgun (WGS) entry which is preliminary data.</text>
</comment>
<evidence type="ECO:0000256" key="4">
    <source>
        <dbReference type="ARBA" id="ARBA00022723"/>
    </source>
</evidence>
<proteinExistence type="inferred from homology"/>
<evidence type="ECO:0000259" key="11">
    <source>
        <dbReference type="PROSITE" id="PS51746"/>
    </source>
</evidence>
<dbReference type="Proteomes" id="UP000606786">
    <property type="component" value="Unassembled WGS sequence"/>
</dbReference>
<dbReference type="EMBL" id="CAJHJT010000056">
    <property type="protein sequence ID" value="CAD7015067.1"/>
    <property type="molecule type" value="Genomic_DNA"/>
</dbReference>
<gene>
    <name evidence="12" type="ORF">CCAP1982_LOCUS23023</name>
</gene>
<dbReference type="EC" id="3.1.3.16" evidence="3"/>
<dbReference type="PANTHER" id="PTHR13832">
    <property type="entry name" value="PROTEIN PHOSPHATASE 2C"/>
    <property type="match status" value="1"/>
</dbReference>
<dbReference type="PROSITE" id="PS01032">
    <property type="entry name" value="PPM_1"/>
    <property type="match status" value="1"/>
</dbReference>
<dbReference type="InterPro" id="IPR001932">
    <property type="entry name" value="PPM-type_phosphatase-like_dom"/>
</dbReference>
<comment type="cofactor">
    <cofactor evidence="1">
        <name>Mn(2+)</name>
        <dbReference type="ChEBI" id="CHEBI:29035"/>
    </cofactor>
</comment>
<evidence type="ECO:0000256" key="1">
    <source>
        <dbReference type="ARBA" id="ARBA00001936"/>
    </source>
</evidence>
<dbReference type="FunFam" id="3.60.40.10:FF:000116">
    <property type="entry name" value="Uncharacterized protein, isoform B"/>
    <property type="match status" value="1"/>
</dbReference>
<comment type="similarity">
    <text evidence="2 9">Belongs to the PP2C family.</text>
</comment>
<feature type="compositionally biased region" description="Acidic residues" evidence="10">
    <location>
        <begin position="440"/>
        <end position="449"/>
    </location>
</feature>
<name>A0A811VIJ2_CERCA</name>
<feature type="compositionally biased region" description="Low complexity" evidence="10">
    <location>
        <begin position="750"/>
        <end position="773"/>
    </location>
</feature>
<keyword evidence="4" id="KW-0479">Metal-binding</keyword>
<dbReference type="CDD" id="cd00143">
    <property type="entry name" value="PP2Cc"/>
    <property type="match status" value="1"/>
</dbReference>
<feature type="region of interest" description="Disordered" evidence="10">
    <location>
        <begin position="197"/>
        <end position="472"/>
    </location>
</feature>
<evidence type="ECO:0000256" key="5">
    <source>
        <dbReference type="ARBA" id="ARBA00022801"/>
    </source>
</evidence>
<dbReference type="KEGG" id="ccat:101458495"/>
<keyword evidence="7 9" id="KW-0904">Protein phosphatase</keyword>
<protein>
    <recommendedName>
        <fullName evidence="3">protein-serine/threonine phosphatase</fullName>
        <ecNumber evidence="3">3.1.3.16</ecNumber>
    </recommendedName>
</protein>
<feature type="compositionally biased region" description="Low complexity" evidence="10">
    <location>
        <begin position="270"/>
        <end position="279"/>
    </location>
</feature>
<evidence type="ECO:0000256" key="7">
    <source>
        <dbReference type="ARBA" id="ARBA00022912"/>
    </source>
</evidence>
<feature type="compositionally biased region" description="Low complexity" evidence="10">
    <location>
        <begin position="782"/>
        <end position="802"/>
    </location>
</feature>
<reference evidence="12" key="1">
    <citation type="submission" date="2020-11" db="EMBL/GenBank/DDBJ databases">
        <authorList>
            <person name="Whitehead M."/>
        </authorList>
    </citation>
    <scope>NUCLEOTIDE SEQUENCE</scope>
    <source>
        <strain evidence="12">EGII</strain>
    </source>
</reference>
<dbReference type="SUPFAM" id="SSF81606">
    <property type="entry name" value="PP2C-like"/>
    <property type="match status" value="2"/>
</dbReference>
<evidence type="ECO:0000256" key="3">
    <source>
        <dbReference type="ARBA" id="ARBA00013081"/>
    </source>
</evidence>
<dbReference type="Gene3D" id="3.60.40.10">
    <property type="entry name" value="PPM-type phosphatase domain"/>
    <property type="match status" value="2"/>
</dbReference>
<evidence type="ECO:0000256" key="8">
    <source>
        <dbReference type="ARBA" id="ARBA00023211"/>
    </source>
</evidence>
<feature type="compositionally biased region" description="Polar residues" evidence="10">
    <location>
        <begin position="299"/>
        <end position="328"/>
    </location>
</feature>
<evidence type="ECO:0000256" key="9">
    <source>
        <dbReference type="RuleBase" id="RU003465"/>
    </source>
</evidence>
<feature type="compositionally biased region" description="Acidic residues" evidence="10">
    <location>
        <begin position="411"/>
        <end position="428"/>
    </location>
</feature>
<evidence type="ECO:0000256" key="10">
    <source>
        <dbReference type="SAM" id="MobiDB-lite"/>
    </source>
</evidence>
<evidence type="ECO:0000313" key="12">
    <source>
        <dbReference type="EMBL" id="CAD7015067.1"/>
    </source>
</evidence>
<dbReference type="GO" id="GO:0046872">
    <property type="term" value="F:metal ion binding"/>
    <property type="evidence" value="ECO:0007669"/>
    <property type="project" value="UniProtKB-KW"/>
</dbReference>
<dbReference type="SMART" id="SM00332">
    <property type="entry name" value="PP2Cc"/>
    <property type="match status" value="1"/>
</dbReference>
<feature type="compositionally biased region" description="Low complexity" evidence="10">
    <location>
        <begin position="208"/>
        <end position="256"/>
    </location>
</feature>
<dbReference type="FunFam" id="3.60.40.10:FF:000103">
    <property type="entry name" value="Phosphatase 1G"/>
    <property type="match status" value="1"/>
</dbReference>
<dbReference type="PANTHER" id="PTHR13832:SF803">
    <property type="entry name" value="PROTEIN PHOSPHATASE 1G"/>
    <property type="match status" value="1"/>
</dbReference>
<dbReference type="GO" id="GO:0004722">
    <property type="term" value="F:protein serine/threonine phosphatase activity"/>
    <property type="evidence" value="ECO:0007669"/>
    <property type="project" value="UniProtKB-EC"/>
</dbReference>
<keyword evidence="13" id="KW-1185">Reference proteome</keyword>
<feature type="domain" description="PPM-type phosphatase" evidence="11">
    <location>
        <begin position="23"/>
        <end position="662"/>
    </location>
</feature>